<dbReference type="EMBL" id="AK441211">
    <property type="protein sequence ID" value="BAN65005.1"/>
    <property type="molecule type" value="mRNA"/>
</dbReference>
<reference evidence="3" key="1">
    <citation type="journal article" date="2014" name="BMC Genomics">
        <title>The Babesia bovis gene and promoter model: an update from full-length EST analysis.</title>
        <authorList>
            <person name="Yamagishi J."/>
            <person name="Wakaguri H."/>
            <person name="Yokoyama N."/>
            <person name="Yamashita R."/>
            <person name="Suzuki Y."/>
            <person name="Xuan X."/>
            <person name="Igarashi I."/>
        </authorList>
    </citation>
    <scope>NUCLEOTIDE SEQUENCE</scope>
    <source>
        <strain evidence="3">Texas</strain>
    </source>
</reference>
<evidence type="ECO:0000259" key="2">
    <source>
        <dbReference type="PROSITE" id="PS50103"/>
    </source>
</evidence>
<protein>
    <recommendedName>
        <fullName evidence="2">C3H1-type domain-containing protein</fullName>
    </recommendedName>
</protein>
<dbReference type="VEuPathDB" id="PiroplasmaDB:BBOV_III000840"/>
<feature type="domain" description="C3H1-type" evidence="2">
    <location>
        <begin position="202"/>
        <end position="227"/>
    </location>
</feature>
<keyword evidence="1" id="KW-0479">Metal-binding</keyword>
<keyword evidence="1" id="KW-0863">Zinc-finger</keyword>
<gene>
    <name evidence="3" type="primary">BBOV_III000840</name>
</gene>
<organism evidence="3">
    <name type="scientific">Babesia bovis</name>
    <dbReference type="NCBI Taxonomy" id="5865"/>
    <lineage>
        <taxon>Eukaryota</taxon>
        <taxon>Sar</taxon>
        <taxon>Alveolata</taxon>
        <taxon>Apicomplexa</taxon>
        <taxon>Aconoidasida</taxon>
        <taxon>Piroplasmida</taxon>
        <taxon>Babesiidae</taxon>
        <taxon>Babesia</taxon>
    </lineage>
</organism>
<dbReference type="GO" id="GO:0008270">
    <property type="term" value="F:zinc ion binding"/>
    <property type="evidence" value="ECO:0007669"/>
    <property type="project" value="UniProtKB-KW"/>
</dbReference>
<accession>S6C8T0</accession>
<feature type="zinc finger region" description="C3H1-type" evidence="1">
    <location>
        <begin position="202"/>
        <end position="227"/>
    </location>
</feature>
<keyword evidence="1" id="KW-0862">Zinc</keyword>
<evidence type="ECO:0000313" key="3">
    <source>
        <dbReference type="EMBL" id="BAN65005.1"/>
    </source>
</evidence>
<proteinExistence type="evidence at transcript level"/>
<dbReference type="PROSITE" id="PS50103">
    <property type="entry name" value="ZF_C3H1"/>
    <property type="match status" value="1"/>
</dbReference>
<name>S6C8T0_BABBO</name>
<sequence>MAMHNNDDQLTSPQSSLDCAMRSFESLRGNRHKEEVCFQASEMPTAHIMALDQLIQYQCAHLEKQLVALRVKRELLHRGKTVFVSLNELVSEECLEAAEDLLSSFTASTSQDSSSEHPYTLSRSRTVGDEITHIIDSMDTQSANDNSFDEIMRKVQLMTEESDSSVSTKAPRRSVTLPEGLPSCQVGADVQLMLHLQGICKPCAFYYNKKKGCRNGNSCGFCHHEDHSLSTLKQWKKQQRLYSQSGSLSCEKLGEILNPNLHLRAGCVNRH</sequence>
<dbReference type="AlphaFoldDB" id="S6C8T0"/>
<evidence type="ECO:0000256" key="1">
    <source>
        <dbReference type="PROSITE-ProRule" id="PRU00723"/>
    </source>
</evidence>
<dbReference type="InterPro" id="IPR000571">
    <property type="entry name" value="Znf_CCCH"/>
</dbReference>